<dbReference type="InterPro" id="IPR015943">
    <property type="entry name" value="WD40/YVTN_repeat-like_dom_sf"/>
</dbReference>
<dbReference type="InterPro" id="IPR028203">
    <property type="entry name" value="PSII_CF48-like_dom"/>
</dbReference>
<feature type="domain" description="Photosynthesis system II assembly factor Ycf48/Hcf136-like" evidence="3">
    <location>
        <begin position="124"/>
        <end position="216"/>
    </location>
</feature>
<dbReference type="Pfam" id="PF14870">
    <property type="entry name" value="PSII_BNR"/>
    <property type="match status" value="1"/>
</dbReference>
<dbReference type="EMBL" id="CP027062">
    <property type="protein sequence ID" value="AVI52456.1"/>
    <property type="molecule type" value="Genomic_DNA"/>
</dbReference>
<name>A0A2S0I0P5_9FLAO</name>
<dbReference type="GO" id="GO:0015979">
    <property type="term" value="P:photosynthesis"/>
    <property type="evidence" value="ECO:0007669"/>
    <property type="project" value="UniProtKB-KW"/>
</dbReference>
<dbReference type="PANTHER" id="PTHR47199">
    <property type="entry name" value="PHOTOSYSTEM II STABILITY/ASSEMBLY FACTOR HCF136, CHLOROPLASTIC"/>
    <property type="match status" value="1"/>
</dbReference>
<keyword evidence="1" id="KW-0602">Photosynthesis</keyword>
<evidence type="ECO:0000256" key="1">
    <source>
        <dbReference type="ARBA" id="ARBA00022531"/>
    </source>
</evidence>
<evidence type="ECO:0000313" key="5">
    <source>
        <dbReference type="Proteomes" id="UP000238442"/>
    </source>
</evidence>
<evidence type="ECO:0000256" key="2">
    <source>
        <dbReference type="ARBA" id="ARBA00023276"/>
    </source>
</evidence>
<dbReference type="Gene3D" id="2.130.10.10">
    <property type="entry name" value="YVTN repeat-like/Quinoprotein amine dehydrogenase"/>
    <property type="match status" value="1"/>
</dbReference>
<dbReference type="OrthoDB" id="9813892at2"/>
<gene>
    <name evidence="4" type="ORF">C5O00_14350</name>
</gene>
<dbReference type="Proteomes" id="UP000238442">
    <property type="component" value="Chromosome"/>
</dbReference>
<dbReference type="PANTHER" id="PTHR47199:SF2">
    <property type="entry name" value="PHOTOSYSTEM II STABILITY_ASSEMBLY FACTOR HCF136, CHLOROPLASTIC"/>
    <property type="match status" value="1"/>
</dbReference>
<keyword evidence="2" id="KW-0604">Photosystem II</keyword>
<proteinExistence type="predicted"/>
<dbReference type="AlphaFoldDB" id="A0A2S0I0P5"/>
<dbReference type="GO" id="GO:0009523">
    <property type="term" value="C:photosystem II"/>
    <property type="evidence" value="ECO:0007669"/>
    <property type="project" value="UniProtKB-KW"/>
</dbReference>
<evidence type="ECO:0000259" key="3">
    <source>
        <dbReference type="Pfam" id="PF14870"/>
    </source>
</evidence>
<protein>
    <submittedName>
        <fullName evidence="4">Oxidoreductase</fullName>
    </submittedName>
</protein>
<keyword evidence="5" id="KW-1185">Reference proteome</keyword>
<organism evidence="4 5">
    <name type="scientific">Pukyongia salina</name>
    <dbReference type="NCBI Taxonomy" id="2094025"/>
    <lineage>
        <taxon>Bacteria</taxon>
        <taxon>Pseudomonadati</taxon>
        <taxon>Bacteroidota</taxon>
        <taxon>Flavobacteriia</taxon>
        <taxon>Flavobacteriales</taxon>
        <taxon>Flavobacteriaceae</taxon>
        <taxon>Pukyongia</taxon>
    </lineage>
</organism>
<sequence>MRFLYLVFVIILFTFCSGNSSKEFSTVEITPVFQDSVSIRAIAPLDEDRVWFAANAGRVGLIDSLTPKLATIKYQDSLLSFRAIAVVRNSVFVLSVANPAVMYKIGFDGETATNIEEVYLEEGEKVFYDSMAFWNDNEGIAMGDPTDGCLSIIITRDGGNNWKKLSCNILPEVETGEAAFAASNSNIALYGDHAWIVSGGKRARVLHSADRGESWEVYDTPIIQGKVMTGIYSVDFYDDKNGVIFGGNWEDKAFNEGNKAITKDGGKTWTLVSNGRGPGYRSSVRFVPGTNGEGIVAVGSPGISYSPDRGESWTELSKTGFYAIEFVNDSLAFASGRNIIAKLIFK</sequence>
<dbReference type="KEGG" id="aue:C5O00_14350"/>
<reference evidence="4 5" key="1">
    <citation type="submission" date="2018-02" db="EMBL/GenBank/DDBJ databases">
        <title>Genomic analysis of the strain RR4-38 isolated from a seawater recirculating aquaculture system.</title>
        <authorList>
            <person name="Kim Y.-S."/>
            <person name="Jang Y.H."/>
            <person name="Kim K.-H."/>
        </authorList>
    </citation>
    <scope>NUCLEOTIDE SEQUENCE [LARGE SCALE GENOMIC DNA]</scope>
    <source>
        <strain evidence="4 5">RR4-38</strain>
    </source>
</reference>
<dbReference type="RefSeq" id="WP_105217695.1">
    <property type="nucleotide sequence ID" value="NZ_CP027062.1"/>
</dbReference>
<evidence type="ECO:0000313" key="4">
    <source>
        <dbReference type="EMBL" id="AVI52456.1"/>
    </source>
</evidence>
<accession>A0A2S0I0P5</accession>
<dbReference type="SUPFAM" id="SSF110296">
    <property type="entry name" value="Oligoxyloglucan reducing end-specific cellobiohydrolase"/>
    <property type="match status" value="1"/>
</dbReference>